<evidence type="ECO:0000313" key="2">
    <source>
        <dbReference type="Proteomes" id="UP000193553"/>
    </source>
</evidence>
<dbReference type="RefSeq" id="WP_085357226.1">
    <property type="nucleotide sequence ID" value="NZ_NAFD01000121.1"/>
</dbReference>
<name>A0A1X3GU67_9BRAD</name>
<protein>
    <submittedName>
        <fullName evidence="1">Uncharacterized protein</fullName>
    </submittedName>
</protein>
<dbReference type="AlphaFoldDB" id="A0A1X3GU67"/>
<dbReference type="OrthoDB" id="8265523at2"/>
<dbReference type="Proteomes" id="UP000193553">
    <property type="component" value="Unassembled WGS sequence"/>
</dbReference>
<comment type="caution">
    <text evidence="1">The sequence shown here is derived from an EMBL/GenBank/DDBJ whole genome shotgun (WGS) entry which is preliminary data.</text>
</comment>
<proteinExistence type="predicted"/>
<organism evidence="1 2">
    <name type="scientific">Bradyrhizobium canariense</name>
    <dbReference type="NCBI Taxonomy" id="255045"/>
    <lineage>
        <taxon>Bacteria</taxon>
        <taxon>Pseudomonadati</taxon>
        <taxon>Pseudomonadota</taxon>
        <taxon>Alphaproteobacteria</taxon>
        <taxon>Hyphomicrobiales</taxon>
        <taxon>Nitrobacteraceae</taxon>
        <taxon>Bradyrhizobium</taxon>
    </lineage>
</organism>
<reference evidence="1 2" key="1">
    <citation type="submission" date="2017-03" db="EMBL/GenBank/DDBJ databases">
        <title>Whole genome sequences of fourteen strains of Bradyrhizobium canariense and one strain of Bradyrhizobium japonicum isolated from Lupinus (Papilionoideae: Genisteae) species in Algeria.</title>
        <authorList>
            <person name="Crovadore J."/>
            <person name="Chekireb D."/>
            <person name="Brachmann A."/>
            <person name="Chablais R."/>
            <person name="Cochard B."/>
            <person name="Lefort F."/>
        </authorList>
    </citation>
    <scope>NUCLEOTIDE SEQUENCE [LARGE SCALE GENOMIC DNA]</scope>
    <source>
        <strain evidence="1 2">UBMA195</strain>
    </source>
</reference>
<evidence type="ECO:0000313" key="1">
    <source>
        <dbReference type="EMBL" id="OSJ19110.1"/>
    </source>
</evidence>
<accession>A0A1X3GU67</accession>
<dbReference type="EMBL" id="NAFI01000115">
    <property type="protein sequence ID" value="OSJ19110.1"/>
    <property type="molecule type" value="Genomic_DNA"/>
</dbReference>
<gene>
    <name evidence="1" type="ORF">BSZ18_00945</name>
</gene>
<sequence>MNKTTLHIERPQERQVRRADLAPSTGYAIVVDGRLKTEFVDENAATKAAVELLAKYPMLRIEVYDAASKSRKLVRLAAPASQHAC</sequence>